<evidence type="ECO:0000313" key="3">
    <source>
        <dbReference type="Proteomes" id="UP000034081"/>
    </source>
</evidence>
<keyword evidence="1" id="KW-0472">Membrane</keyword>
<organism evidence="2 3">
    <name type="scientific">Candidatus Woesebacteria bacterium GW2011_GWB1_38_8</name>
    <dbReference type="NCBI Taxonomy" id="1618570"/>
    <lineage>
        <taxon>Bacteria</taxon>
        <taxon>Candidatus Woeseibacteriota</taxon>
    </lineage>
</organism>
<evidence type="ECO:0000256" key="1">
    <source>
        <dbReference type="SAM" id="Phobius"/>
    </source>
</evidence>
<sequence>MLDCFQLSTIKVKGSNYLMRQKVLKTTNSILGFSLVEVILATAIFTIMAVSGVTVILHSFSVNKLGEEESNAHLYAQEGIEAVRSIKNRAWGNLTAGTYGLATTGNQWNFLGTSDTKLKYTRAVIISSVNRDGLGNIVDSGGTIDPDTMKVTTNVNWDFSEARTGNNISLVTYLSNFRKAIATGGPIMMAYSKTTSTPFYRTWNGSAWSAEASAQTVGGNINYVVLKSSRTRNEAILGTLDANDNIYVQVWNGTSWGTPTLIGTGLAAYRGFDIEYEKSGDRAMIVYLPNSTSTDPAYRVWDGVSWSSATTITTPPTTGVVRWVELAQNPGSTSNEIAMIMLDANVDVYGMVWNGSSWGDMGTAAVWDATAAIATEKVIDVAYEQTSGRAMFIWGDSVATDQYYRIWNGSTLTSATLLDISTSGGVANWIELVSRPSSNELMYGVLDGGSDLNTRKWSGSAWDTVTQHPEHTAGAENNSSMVFDLVWETHSSNPGKAWLLWGNGSAISKKQWTTGAPTPWGSATTLTGSDDTSFIRLKADPSSGAIFAGIYESAASVTDDIWESRLTGGGTTWSAENTIWGGPISAEPVYFRVDIATQ</sequence>
<reference evidence="2 3" key="1">
    <citation type="journal article" date="2015" name="Nature">
        <title>rRNA introns, odd ribosomes, and small enigmatic genomes across a large radiation of phyla.</title>
        <authorList>
            <person name="Brown C.T."/>
            <person name="Hug L.A."/>
            <person name="Thomas B.C."/>
            <person name="Sharon I."/>
            <person name="Castelle C.J."/>
            <person name="Singh A."/>
            <person name="Wilkins M.J."/>
            <person name="Williams K.H."/>
            <person name="Banfield J.F."/>
        </authorList>
    </citation>
    <scope>NUCLEOTIDE SEQUENCE [LARGE SCALE GENOMIC DNA]</scope>
</reference>
<accession>A0A0G0NGA3</accession>
<keyword evidence="1" id="KW-1133">Transmembrane helix</keyword>
<name>A0A0G0NGA3_9BACT</name>
<protein>
    <submittedName>
        <fullName evidence="2">Uncharacterized protein</fullName>
    </submittedName>
</protein>
<proteinExistence type="predicted"/>
<dbReference type="STRING" id="1618570.UT08_C0012G0030"/>
<feature type="transmembrane region" description="Helical" evidence="1">
    <location>
        <begin position="30"/>
        <end position="57"/>
    </location>
</feature>
<gene>
    <name evidence="2" type="ORF">UT08_C0012G0030</name>
</gene>
<dbReference type="EMBL" id="LBVL01000012">
    <property type="protein sequence ID" value="KKQ84934.1"/>
    <property type="molecule type" value="Genomic_DNA"/>
</dbReference>
<dbReference type="AlphaFoldDB" id="A0A0G0NGA3"/>
<dbReference type="Proteomes" id="UP000034081">
    <property type="component" value="Unassembled WGS sequence"/>
</dbReference>
<evidence type="ECO:0000313" key="2">
    <source>
        <dbReference type="EMBL" id="KKQ84934.1"/>
    </source>
</evidence>
<comment type="caution">
    <text evidence="2">The sequence shown here is derived from an EMBL/GenBank/DDBJ whole genome shotgun (WGS) entry which is preliminary data.</text>
</comment>
<keyword evidence="1" id="KW-0812">Transmembrane</keyword>